<evidence type="ECO:0000256" key="6">
    <source>
        <dbReference type="ARBA" id="ARBA00022692"/>
    </source>
</evidence>
<evidence type="ECO:0000256" key="9">
    <source>
        <dbReference type="ARBA" id="ARBA00022801"/>
    </source>
</evidence>
<evidence type="ECO:0000256" key="5">
    <source>
        <dbReference type="ARBA" id="ARBA00022670"/>
    </source>
</evidence>
<keyword evidence="12 16" id="KW-1133">Transmembrane helix</keyword>
<comment type="similarity">
    <text evidence="15">Belongs to the AAA ATPase family.</text>
</comment>
<dbReference type="GO" id="GO:0046872">
    <property type="term" value="F:metal ion binding"/>
    <property type="evidence" value="ECO:0007669"/>
    <property type="project" value="UniProtKB-KW"/>
</dbReference>
<dbReference type="InterPro" id="IPR041569">
    <property type="entry name" value="AAA_lid_3"/>
</dbReference>
<feature type="transmembrane region" description="Helical" evidence="16">
    <location>
        <begin position="16"/>
        <end position="36"/>
    </location>
</feature>
<dbReference type="GO" id="GO:0016887">
    <property type="term" value="F:ATP hydrolysis activity"/>
    <property type="evidence" value="ECO:0007669"/>
    <property type="project" value="InterPro"/>
</dbReference>
<dbReference type="Pfam" id="PF01434">
    <property type="entry name" value="Peptidase_M41"/>
    <property type="match status" value="1"/>
</dbReference>
<comment type="subcellular location">
    <subcellularLocation>
        <location evidence="2">Membrane</location>
    </subcellularLocation>
</comment>
<keyword evidence="11 15" id="KW-0067">ATP-binding</keyword>
<evidence type="ECO:0000256" key="2">
    <source>
        <dbReference type="ARBA" id="ARBA00004370"/>
    </source>
</evidence>
<dbReference type="OMA" id="NKREQAN"/>
<organism evidence="18 19">
    <name type="scientific">Junco hyemalis</name>
    <name type="common">Dark-eyed junco</name>
    <dbReference type="NCBI Taxonomy" id="40217"/>
    <lineage>
        <taxon>Eukaryota</taxon>
        <taxon>Metazoa</taxon>
        <taxon>Chordata</taxon>
        <taxon>Craniata</taxon>
        <taxon>Vertebrata</taxon>
        <taxon>Euteleostomi</taxon>
        <taxon>Archelosauria</taxon>
        <taxon>Archosauria</taxon>
        <taxon>Dinosauria</taxon>
        <taxon>Saurischia</taxon>
        <taxon>Theropoda</taxon>
        <taxon>Coelurosauria</taxon>
        <taxon>Aves</taxon>
        <taxon>Neognathae</taxon>
        <taxon>Neoaves</taxon>
        <taxon>Telluraves</taxon>
        <taxon>Australaves</taxon>
        <taxon>Passeriformes</taxon>
        <taxon>Passerellidae</taxon>
        <taxon>Junco</taxon>
    </lineage>
</organism>
<evidence type="ECO:0000256" key="15">
    <source>
        <dbReference type="RuleBase" id="RU003651"/>
    </source>
</evidence>
<evidence type="ECO:0000259" key="17">
    <source>
        <dbReference type="SMART" id="SM00382"/>
    </source>
</evidence>
<keyword evidence="13" id="KW-0482">Metalloprotease</keyword>
<evidence type="ECO:0000256" key="7">
    <source>
        <dbReference type="ARBA" id="ARBA00022723"/>
    </source>
</evidence>
<keyword evidence="7" id="KW-0479">Metal-binding</keyword>
<keyword evidence="9" id="KW-0378">Hydrolase</keyword>
<dbReference type="GO" id="GO:0051604">
    <property type="term" value="P:protein maturation"/>
    <property type="evidence" value="ECO:0007669"/>
    <property type="project" value="UniProtKB-ARBA"/>
</dbReference>
<dbReference type="Gene3D" id="3.40.50.300">
    <property type="entry name" value="P-loop containing nucleotide triphosphate hydrolases"/>
    <property type="match status" value="1"/>
</dbReference>
<keyword evidence="5" id="KW-0645">Protease</keyword>
<reference evidence="18" key="2">
    <citation type="submission" date="2025-09" db="UniProtKB">
        <authorList>
            <consortium name="Ensembl"/>
        </authorList>
    </citation>
    <scope>IDENTIFICATION</scope>
</reference>
<keyword evidence="19" id="KW-1185">Reference proteome</keyword>
<evidence type="ECO:0000256" key="3">
    <source>
        <dbReference type="ARBA" id="ARBA00010044"/>
    </source>
</evidence>
<protein>
    <recommendedName>
        <fullName evidence="17">AAA+ ATPase domain-containing protein</fullName>
    </recommendedName>
</protein>
<dbReference type="GO" id="GO:0006508">
    <property type="term" value="P:proteolysis"/>
    <property type="evidence" value="ECO:0007669"/>
    <property type="project" value="UniProtKB-KW"/>
</dbReference>
<dbReference type="Gene3D" id="1.10.8.60">
    <property type="match status" value="1"/>
</dbReference>
<dbReference type="FunFam" id="1.10.8.60:FF:000001">
    <property type="entry name" value="ATP-dependent zinc metalloprotease FtsH"/>
    <property type="match status" value="1"/>
</dbReference>
<name>A0A8C5J991_JUNHY</name>
<dbReference type="SUPFAM" id="SSF52540">
    <property type="entry name" value="P-loop containing nucleoside triphosphate hydrolases"/>
    <property type="match status" value="1"/>
</dbReference>
<evidence type="ECO:0000256" key="8">
    <source>
        <dbReference type="ARBA" id="ARBA00022741"/>
    </source>
</evidence>
<dbReference type="InterPro" id="IPR000642">
    <property type="entry name" value="Peptidase_M41"/>
</dbReference>
<accession>A0A8C5J991</accession>
<evidence type="ECO:0000313" key="18">
    <source>
        <dbReference type="Ensembl" id="ENSJHYP00000014029.1"/>
    </source>
</evidence>
<dbReference type="InterPro" id="IPR037219">
    <property type="entry name" value="Peptidase_M41-like"/>
</dbReference>
<proteinExistence type="inferred from homology"/>
<keyword evidence="10" id="KW-0862">Zinc</keyword>
<dbReference type="GO" id="GO:0016020">
    <property type="term" value="C:membrane"/>
    <property type="evidence" value="ECO:0007669"/>
    <property type="project" value="UniProtKB-SubCell"/>
</dbReference>
<dbReference type="CDD" id="cd19501">
    <property type="entry name" value="RecA-like_FtsH"/>
    <property type="match status" value="1"/>
</dbReference>
<keyword evidence="6 16" id="KW-0812">Transmembrane</keyword>
<dbReference type="GO" id="GO:0010304">
    <property type="term" value="P:PSII associated light-harvesting complex II catabolic process"/>
    <property type="evidence" value="ECO:0007669"/>
    <property type="project" value="UniProtKB-ARBA"/>
</dbReference>
<dbReference type="Gene3D" id="1.20.58.760">
    <property type="entry name" value="Peptidase M41"/>
    <property type="match status" value="1"/>
</dbReference>
<feature type="domain" description="AAA+ ATPase" evidence="17">
    <location>
        <begin position="84"/>
        <end position="223"/>
    </location>
</feature>
<evidence type="ECO:0000256" key="13">
    <source>
        <dbReference type="ARBA" id="ARBA00023049"/>
    </source>
</evidence>
<dbReference type="Ensembl" id="ENSJHYT00000016965.1">
    <property type="protein sequence ID" value="ENSJHYP00000014029.1"/>
    <property type="gene ID" value="ENSJHYG00000010872.1"/>
</dbReference>
<keyword evidence="14 16" id="KW-0472">Membrane</keyword>
<comment type="similarity">
    <text evidence="3">In the C-terminal section; belongs to the peptidase M41 family.</text>
</comment>
<dbReference type="GO" id="GO:0004222">
    <property type="term" value="F:metalloendopeptidase activity"/>
    <property type="evidence" value="ECO:0007669"/>
    <property type="project" value="InterPro"/>
</dbReference>
<evidence type="ECO:0000256" key="10">
    <source>
        <dbReference type="ARBA" id="ARBA00022833"/>
    </source>
</evidence>
<dbReference type="InterPro" id="IPR027417">
    <property type="entry name" value="P-loop_NTPase"/>
</dbReference>
<dbReference type="FunFam" id="3.40.50.300:FF:000001">
    <property type="entry name" value="ATP-dependent zinc metalloprotease FtsH"/>
    <property type="match status" value="1"/>
</dbReference>
<dbReference type="Pfam" id="PF00004">
    <property type="entry name" value="AAA"/>
    <property type="match status" value="1"/>
</dbReference>
<dbReference type="InterPro" id="IPR003959">
    <property type="entry name" value="ATPase_AAA_core"/>
</dbReference>
<evidence type="ECO:0000256" key="1">
    <source>
        <dbReference type="ARBA" id="ARBA00001947"/>
    </source>
</evidence>
<dbReference type="InterPro" id="IPR003593">
    <property type="entry name" value="AAA+_ATPase"/>
</dbReference>
<dbReference type="AlphaFoldDB" id="A0A8C5J991"/>
<evidence type="ECO:0000256" key="16">
    <source>
        <dbReference type="SAM" id="Phobius"/>
    </source>
</evidence>
<evidence type="ECO:0000256" key="12">
    <source>
        <dbReference type="ARBA" id="ARBA00022989"/>
    </source>
</evidence>
<sequence length="598" mass="65734">MAENNQNNPNNKKRTGLGAMFIILLFIAIIGGVMNFNQSRAKQSTGSKVRFTDVAGCDEVKNELKEVVEYFHNSDKYKKMGAKLPKGVLLVGPPGTGKTLLAKAVAGEASVPFYSISGSDFVEMYVGVGAGRVRDMFNTAKKNAPCLIFIDEIDAVGRQRGAGLGGGNDEREQTLNQLLVEMDGFEDNSGIIVMAATNREDVLDPALLRPGRFDRTITVDLPDKAGREAILKVHSRNKPLAKDINFASIAAVTVGFSGADLANVMNEAAILAVRNGESVISSPDITEAIDRRIAGPAKKTHMEANEKRQVAFHEAGHAIIGLTLPDADRVQSVSIIPRGRTGGHTLMTPEHDHFLYTKNQLIARITGYLGGRCSEEIFFGDVSTGASDDFQKATRIARSMVTEYGMSPLGPVQYEDPNQDIIEECYAKAKEIITSRRDDVTLIADALIEKETINDYEIQYLLTNRKLPTYETQKVEAPKGEDDYTPLNPNNITLIDDYKKWYKEVDKINQHGLHNIVLVVASTSAAPIDKDQFKEIVVSRFPDGKIGAIFITKDDVDKLSASPRVLGEHLEKYSSDKVLYIDTDEMSVEMLRDMVKGL</sequence>
<evidence type="ECO:0000256" key="11">
    <source>
        <dbReference type="ARBA" id="ARBA00022840"/>
    </source>
</evidence>
<dbReference type="PANTHER" id="PTHR23076">
    <property type="entry name" value="METALLOPROTEASE M41 FTSH"/>
    <property type="match status" value="1"/>
</dbReference>
<dbReference type="InterPro" id="IPR003960">
    <property type="entry name" value="ATPase_AAA_CS"/>
</dbReference>
<dbReference type="GO" id="GO:0004176">
    <property type="term" value="F:ATP-dependent peptidase activity"/>
    <property type="evidence" value="ECO:0007669"/>
    <property type="project" value="InterPro"/>
</dbReference>
<evidence type="ECO:0000313" key="19">
    <source>
        <dbReference type="Proteomes" id="UP000694408"/>
    </source>
</evidence>
<reference evidence="18" key="1">
    <citation type="submission" date="2025-08" db="UniProtKB">
        <authorList>
            <consortium name="Ensembl"/>
        </authorList>
    </citation>
    <scope>IDENTIFICATION</scope>
</reference>
<evidence type="ECO:0000256" key="4">
    <source>
        <dbReference type="ARBA" id="ARBA00010550"/>
    </source>
</evidence>
<comment type="cofactor">
    <cofactor evidence="1">
        <name>Zn(2+)</name>
        <dbReference type="ChEBI" id="CHEBI:29105"/>
    </cofactor>
</comment>
<dbReference type="HAMAP" id="MF_01458">
    <property type="entry name" value="FtsH"/>
    <property type="match status" value="1"/>
</dbReference>
<dbReference type="PANTHER" id="PTHR23076:SF113">
    <property type="entry name" value="ATP-DEPENDENT ZINC METALLOPROTEASE FTSH 1, CHLOROPLASTIC-RELATED"/>
    <property type="match status" value="1"/>
</dbReference>
<evidence type="ECO:0000256" key="14">
    <source>
        <dbReference type="ARBA" id="ARBA00023136"/>
    </source>
</evidence>
<dbReference type="NCBIfam" id="TIGR01241">
    <property type="entry name" value="FtsH_fam"/>
    <property type="match status" value="1"/>
</dbReference>
<dbReference type="GO" id="GO:0005524">
    <property type="term" value="F:ATP binding"/>
    <property type="evidence" value="ECO:0007669"/>
    <property type="project" value="UniProtKB-KW"/>
</dbReference>
<dbReference type="SUPFAM" id="SSF140990">
    <property type="entry name" value="FtsH protease domain-like"/>
    <property type="match status" value="1"/>
</dbReference>
<comment type="similarity">
    <text evidence="4">In the N-terminal section; belongs to the AAA ATPase family.</text>
</comment>
<dbReference type="PROSITE" id="PS00674">
    <property type="entry name" value="AAA"/>
    <property type="match status" value="1"/>
</dbReference>
<keyword evidence="8 15" id="KW-0547">Nucleotide-binding</keyword>
<dbReference type="Proteomes" id="UP000694408">
    <property type="component" value="Unplaced"/>
</dbReference>
<dbReference type="SMART" id="SM00382">
    <property type="entry name" value="AAA"/>
    <property type="match status" value="1"/>
</dbReference>
<dbReference type="InterPro" id="IPR005936">
    <property type="entry name" value="FtsH"/>
</dbReference>
<dbReference type="Pfam" id="PF17862">
    <property type="entry name" value="AAA_lid_3"/>
    <property type="match status" value="1"/>
</dbReference>